<dbReference type="Proteomes" id="UP000499080">
    <property type="component" value="Unassembled WGS sequence"/>
</dbReference>
<dbReference type="EMBL" id="BGPR01003717">
    <property type="protein sequence ID" value="GBM91591.1"/>
    <property type="molecule type" value="Genomic_DNA"/>
</dbReference>
<dbReference type="AlphaFoldDB" id="A0A4Y2JMI5"/>
<organism evidence="1 2">
    <name type="scientific">Araneus ventricosus</name>
    <name type="common">Orbweaver spider</name>
    <name type="synonym">Epeira ventricosa</name>
    <dbReference type="NCBI Taxonomy" id="182803"/>
    <lineage>
        <taxon>Eukaryota</taxon>
        <taxon>Metazoa</taxon>
        <taxon>Ecdysozoa</taxon>
        <taxon>Arthropoda</taxon>
        <taxon>Chelicerata</taxon>
        <taxon>Arachnida</taxon>
        <taxon>Araneae</taxon>
        <taxon>Araneomorphae</taxon>
        <taxon>Entelegynae</taxon>
        <taxon>Araneoidea</taxon>
        <taxon>Araneidae</taxon>
        <taxon>Araneus</taxon>
    </lineage>
</organism>
<proteinExistence type="predicted"/>
<name>A0A4Y2JMI5_ARAVE</name>
<sequence length="237" mass="27632">MCKEEQFPVLSFEEFLGHTQSVERCVKLISEATMKVCGETARHGYIRAKFQARKELPTFDNKGHYCSNTCYSICMRQNFNNLRITQMFEKAVKLQTQLRIINHNHEEKIRRVRVLTHEEILKELPRFYEIDSGDIEITDLGGGEEYVPTKSNNSDDESYIRSQYDSECHESNSSGIECTETNPQASIIRRKKLVRESTRGVFSGISPCSIQMIRHIKECTEEEAYRRLSKKLNCIFR</sequence>
<dbReference type="PANTHER" id="PTHR46409">
    <property type="entry name" value="HTH PSQ-TYPE DOMAIN-CONTAINING PROTEIN"/>
    <property type="match status" value="1"/>
</dbReference>
<evidence type="ECO:0000313" key="2">
    <source>
        <dbReference type="Proteomes" id="UP000499080"/>
    </source>
</evidence>
<comment type="caution">
    <text evidence="1">The sequence shown here is derived from an EMBL/GenBank/DDBJ whole genome shotgun (WGS) entry which is preliminary data.</text>
</comment>
<reference evidence="1 2" key="1">
    <citation type="journal article" date="2019" name="Sci. Rep.">
        <title>Orb-weaving spider Araneus ventricosus genome elucidates the spidroin gene catalogue.</title>
        <authorList>
            <person name="Kono N."/>
            <person name="Nakamura H."/>
            <person name="Ohtoshi R."/>
            <person name="Moran D.A.P."/>
            <person name="Shinohara A."/>
            <person name="Yoshida Y."/>
            <person name="Fujiwara M."/>
            <person name="Mori M."/>
            <person name="Tomita M."/>
            <person name="Arakawa K."/>
        </authorList>
    </citation>
    <scope>NUCLEOTIDE SEQUENCE [LARGE SCALE GENOMIC DNA]</scope>
</reference>
<accession>A0A4Y2JMI5</accession>
<evidence type="ECO:0000313" key="1">
    <source>
        <dbReference type="EMBL" id="GBM91591.1"/>
    </source>
</evidence>
<gene>
    <name evidence="1" type="ORF">AVEN_164198_1</name>
</gene>
<protein>
    <submittedName>
        <fullName evidence="1">Uncharacterized protein</fullName>
    </submittedName>
</protein>
<dbReference type="PANTHER" id="PTHR46409:SF1">
    <property type="entry name" value="HTH PSQ-TYPE DOMAIN-CONTAINING PROTEIN"/>
    <property type="match status" value="1"/>
</dbReference>
<keyword evidence="2" id="KW-1185">Reference proteome</keyword>